<keyword evidence="7" id="KW-0804">Transcription</keyword>
<dbReference type="PRINTS" id="PR00367">
    <property type="entry name" value="ETHRSPELEMNT"/>
</dbReference>
<dbReference type="PROSITE" id="PS51032">
    <property type="entry name" value="AP2_ERF"/>
    <property type="match status" value="1"/>
</dbReference>
<evidence type="ECO:0000256" key="4">
    <source>
        <dbReference type="ARBA" id="ARBA00023015"/>
    </source>
</evidence>
<evidence type="ECO:0000313" key="11">
    <source>
        <dbReference type="EMBL" id="KAK1435350.1"/>
    </source>
</evidence>
<proteinExistence type="inferred from homology"/>
<keyword evidence="2" id="KW-0936">Ethylene signaling pathway</keyword>
<evidence type="ECO:0000313" key="12">
    <source>
        <dbReference type="Proteomes" id="UP001229421"/>
    </source>
</evidence>
<evidence type="ECO:0000256" key="3">
    <source>
        <dbReference type="ARBA" id="ARBA00022821"/>
    </source>
</evidence>
<dbReference type="Gene3D" id="3.30.730.10">
    <property type="entry name" value="AP2/ERF domain"/>
    <property type="match status" value="1"/>
</dbReference>
<dbReference type="SUPFAM" id="SSF54171">
    <property type="entry name" value="DNA-binding domain"/>
    <property type="match status" value="1"/>
</dbReference>
<evidence type="ECO:0000256" key="9">
    <source>
        <dbReference type="ARBA" id="ARBA00024343"/>
    </source>
</evidence>
<dbReference type="GO" id="GO:0009873">
    <property type="term" value="P:ethylene-activated signaling pathway"/>
    <property type="evidence" value="ECO:0007669"/>
    <property type="project" value="UniProtKB-KW"/>
</dbReference>
<dbReference type="EMBL" id="JAUHHV010000001">
    <property type="protein sequence ID" value="KAK1435350.1"/>
    <property type="molecule type" value="Genomic_DNA"/>
</dbReference>
<keyword evidence="5" id="KW-0238">DNA-binding</keyword>
<dbReference type="CDD" id="cd00018">
    <property type="entry name" value="AP2"/>
    <property type="match status" value="1"/>
</dbReference>
<gene>
    <name evidence="11" type="ORF">QVD17_01111</name>
</gene>
<dbReference type="GO" id="GO:0003700">
    <property type="term" value="F:DNA-binding transcription factor activity"/>
    <property type="evidence" value="ECO:0007669"/>
    <property type="project" value="InterPro"/>
</dbReference>
<dbReference type="InterPro" id="IPR051758">
    <property type="entry name" value="ERF/AP2-like"/>
</dbReference>
<dbReference type="InterPro" id="IPR016177">
    <property type="entry name" value="DNA-bd_dom_sf"/>
</dbReference>
<comment type="caution">
    <text evidence="11">The sequence shown here is derived from an EMBL/GenBank/DDBJ whole genome shotgun (WGS) entry which is preliminary data.</text>
</comment>
<keyword evidence="8" id="KW-0539">Nucleus</keyword>
<dbReference type="Proteomes" id="UP001229421">
    <property type="component" value="Unassembled WGS sequence"/>
</dbReference>
<dbReference type="PANTHER" id="PTHR31657:SF40">
    <property type="entry name" value="ETHYLENE-RESPONSIVE TRANSCRIPTION FACTOR ERF062"/>
    <property type="match status" value="1"/>
</dbReference>
<keyword evidence="6" id="KW-0010">Activator</keyword>
<dbReference type="InterPro" id="IPR036955">
    <property type="entry name" value="AP2/ERF_dom_sf"/>
</dbReference>
<dbReference type="PANTHER" id="PTHR31657">
    <property type="entry name" value="ETHYLENE-RESPONSIVE TRANSCRIPTION FACTOR ERF061"/>
    <property type="match status" value="1"/>
</dbReference>
<keyword evidence="4" id="KW-0805">Transcription regulation</keyword>
<keyword evidence="3" id="KW-0611">Plant defense</keyword>
<dbReference type="GO" id="GO:0005634">
    <property type="term" value="C:nucleus"/>
    <property type="evidence" value="ECO:0007669"/>
    <property type="project" value="UniProtKB-SubCell"/>
</dbReference>
<dbReference type="SMART" id="SM00380">
    <property type="entry name" value="AP2"/>
    <property type="match status" value="1"/>
</dbReference>
<dbReference type="GO" id="GO:0006952">
    <property type="term" value="P:defense response"/>
    <property type="evidence" value="ECO:0007669"/>
    <property type="project" value="UniProtKB-KW"/>
</dbReference>
<evidence type="ECO:0000256" key="8">
    <source>
        <dbReference type="ARBA" id="ARBA00023242"/>
    </source>
</evidence>
<evidence type="ECO:0000256" key="2">
    <source>
        <dbReference type="ARBA" id="ARBA00022745"/>
    </source>
</evidence>
<dbReference type="GO" id="GO:0000976">
    <property type="term" value="F:transcription cis-regulatory region binding"/>
    <property type="evidence" value="ECO:0007669"/>
    <property type="project" value="UniProtKB-ARBA"/>
</dbReference>
<reference evidence="11" key="1">
    <citation type="journal article" date="2023" name="bioRxiv">
        <title>Improved chromosome-level genome assembly for marigold (Tagetes erecta).</title>
        <authorList>
            <person name="Jiang F."/>
            <person name="Yuan L."/>
            <person name="Wang S."/>
            <person name="Wang H."/>
            <person name="Xu D."/>
            <person name="Wang A."/>
            <person name="Fan W."/>
        </authorList>
    </citation>
    <scope>NUCLEOTIDE SEQUENCE</scope>
    <source>
        <strain evidence="11">WSJ</strain>
        <tissue evidence="11">Leaf</tissue>
    </source>
</reference>
<dbReference type="FunFam" id="3.30.730.10:FF:000001">
    <property type="entry name" value="Ethylene-responsive transcription factor 2"/>
    <property type="match status" value="1"/>
</dbReference>
<evidence type="ECO:0000256" key="6">
    <source>
        <dbReference type="ARBA" id="ARBA00023159"/>
    </source>
</evidence>
<keyword evidence="12" id="KW-1185">Reference proteome</keyword>
<comment type="similarity">
    <text evidence="9">Belongs to the AP2/ERF transcription factor family. ERF subfamily.</text>
</comment>
<sequence>MDNHHHLLPIFSSNPNLSNPLNTLPTPFLTPDAAPVCCVPVNLDQPCPLVNELDLGPFSNTPRLLNGPKLVDLGPFTNTSRLLNGPKLPVNLQPVADWLKFSRKPTSNNNTSFRLNFGTRTRPMKYTSNEICSPRKLFRGVRQRHWGKWVAEIRLPRNRTRVWLGTFNTAEEAAFAYDTAAYILRGDCAHLNFPNLKSQLKANSSNGNTAALLEAKLREVSKRVVDNHRANDGLKPSFPEAGLVETPLIGCGSETEMVSTDVGEGVQLSRMPSLDMDMIWDALLVSDS</sequence>
<organism evidence="11 12">
    <name type="scientific">Tagetes erecta</name>
    <name type="common">African marigold</name>
    <dbReference type="NCBI Taxonomy" id="13708"/>
    <lineage>
        <taxon>Eukaryota</taxon>
        <taxon>Viridiplantae</taxon>
        <taxon>Streptophyta</taxon>
        <taxon>Embryophyta</taxon>
        <taxon>Tracheophyta</taxon>
        <taxon>Spermatophyta</taxon>
        <taxon>Magnoliopsida</taxon>
        <taxon>eudicotyledons</taxon>
        <taxon>Gunneridae</taxon>
        <taxon>Pentapetalae</taxon>
        <taxon>asterids</taxon>
        <taxon>campanulids</taxon>
        <taxon>Asterales</taxon>
        <taxon>Asteraceae</taxon>
        <taxon>Asteroideae</taxon>
        <taxon>Heliantheae alliance</taxon>
        <taxon>Tageteae</taxon>
        <taxon>Tagetes</taxon>
    </lineage>
</organism>
<comment type="subcellular location">
    <subcellularLocation>
        <location evidence="1">Nucleus</location>
    </subcellularLocation>
</comment>
<accession>A0AAD8L4E3</accession>
<dbReference type="Pfam" id="PF00847">
    <property type="entry name" value="AP2"/>
    <property type="match status" value="1"/>
</dbReference>
<evidence type="ECO:0000259" key="10">
    <source>
        <dbReference type="PROSITE" id="PS51032"/>
    </source>
</evidence>
<evidence type="ECO:0000256" key="1">
    <source>
        <dbReference type="ARBA" id="ARBA00004123"/>
    </source>
</evidence>
<name>A0AAD8L4E3_TARER</name>
<dbReference type="InterPro" id="IPR001471">
    <property type="entry name" value="AP2/ERF_dom"/>
</dbReference>
<evidence type="ECO:0000256" key="7">
    <source>
        <dbReference type="ARBA" id="ARBA00023163"/>
    </source>
</evidence>
<dbReference type="AlphaFoldDB" id="A0AAD8L4E3"/>
<evidence type="ECO:0000256" key="5">
    <source>
        <dbReference type="ARBA" id="ARBA00023125"/>
    </source>
</evidence>
<protein>
    <recommendedName>
        <fullName evidence="10">AP2/ERF domain-containing protein</fullName>
    </recommendedName>
</protein>
<feature type="domain" description="AP2/ERF" evidence="10">
    <location>
        <begin position="137"/>
        <end position="194"/>
    </location>
</feature>